<protein>
    <submittedName>
        <fullName evidence="1">Uncharacterized protein</fullName>
    </submittedName>
</protein>
<name>A0A0F9FKZ5_9ZZZZ</name>
<gene>
    <name evidence="1" type="ORF">LCGC14_2292530</name>
</gene>
<accession>A0A0F9FKZ5</accession>
<proteinExistence type="predicted"/>
<dbReference type="AlphaFoldDB" id="A0A0F9FKZ5"/>
<dbReference type="Gene3D" id="1.10.10.10">
    <property type="entry name" value="Winged helix-like DNA-binding domain superfamily/Winged helix DNA-binding domain"/>
    <property type="match status" value="1"/>
</dbReference>
<reference evidence="1" key="1">
    <citation type="journal article" date="2015" name="Nature">
        <title>Complex archaea that bridge the gap between prokaryotes and eukaryotes.</title>
        <authorList>
            <person name="Spang A."/>
            <person name="Saw J.H."/>
            <person name="Jorgensen S.L."/>
            <person name="Zaremba-Niedzwiedzka K."/>
            <person name="Martijn J."/>
            <person name="Lind A.E."/>
            <person name="van Eijk R."/>
            <person name="Schleper C."/>
            <person name="Guy L."/>
            <person name="Ettema T.J."/>
        </authorList>
    </citation>
    <scope>NUCLEOTIDE SEQUENCE</scope>
</reference>
<sequence>MNKYYFDTVQTIVRLKQEGESLVNISSLLGIRFPKVKEILIEELKGNYRFRTRISPQLKEMIITLAADGDSNGLISKKTKVSISSVKRIVEKPFHYIYDLIMTKTQLEKHKNLKGEAYTLFQEVRYKIKKGRSYRNESRLSPIVIYLFLKIKHIDFHLNDLLSAVGLTLADFKKGLNAVLPFCLEYRNRNRKTITHKKIVRINENFNLSSQFFFISDTLLERLW</sequence>
<comment type="caution">
    <text evidence="1">The sequence shown here is derived from an EMBL/GenBank/DDBJ whole genome shotgun (WGS) entry which is preliminary data.</text>
</comment>
<evidence type="ECO:0000313" key="1">
    <source>
        <dbReference type="EMBL" id="KKL51732.1"/>
    </source>
</evidence>
<dbReference type="EMBL" id="LAZR01032146">
    <property type="protein sequence ID" value="KKL51732.1"/>
    <property type="molecule type" value="Genomic_DNA"/>
</dbReference>
<dbReference type="InterPro" id="IPR036388">
    <property type="entry name" value="WH-like_DNA-bd_sf"/>
</dbReference>
<organism evidence="1">
    <name type="scientific">marine sediment metagenome</name>
    <dbReference type="NCBI Taxonomy" id="412755"/>
    <lineage>
        <taxon>unclassified sequences</taxon>
        <taxon>metagenomes</taxon>
        <taxon>ecological metagenomes</taxon>
    </lineage>
</organism>
<feature type="non-terminal residue" evidence="1">
    <location>
        <position position="224"/>
    </location>
</feature>